<feature type="domain" description="Nucleoside phosphorylase" evidence="4">
    <location>
        <begin position="29"/>
        <end position="266"/>
    </location>
</feature>
<dbReference type="EMBL" id="CP003345">
    <property type="protein sequence ID" value="AFM05587.1"/>
    <property type="molecule type" value="Genomic_DNA"/>
</dbReference>
<proteinExistence type="predicted"/>
<dbReference type="Proteomes" id="UP000006054">
    <property type="component" value="Chromosome"/>
</dbReference>
<dbReference type="GO" id="GO:0004850">
    <property type="term" value="F:uridine phosphorylase activity"/>
    <property type="evidence" value="ECO:0007669"/>
    <property type="project" value="UniProtKB-EC"/>
</dbReference>
<dbReference type="RefSeq" id="WP_014799016.1">
    <property type="nucleotide sequence ID" value="NC_018018.1"/>
</dbReference>
<evidence type="ECO:0000256" key="1">
    <source>
        <dbReference type="ARBA" id="ARBA00011888"/>
    </source>
</evidence>
<organism evidence="5 6">
    <name type="scientific">Bernardetia litoralis (strain ATCC 23117 / DSM 6794 / NBRC 15988 / NCIMB 1366 / Fx l1 / Sio-4)</name>
    <name type="common">Flexibacter litoralis</name>
    <dbReference type="NCBI Taxonomy" id="880071"/>
    <lineage>
        <taxon>Bacteria</taxon>
        <taxon>Pseudomonadati</taxon>
        <taxon>Bacteroidota</taxon>
        <taxon>Cytophagia</taxon>
        <taxon>Cytophagales</taxon>
        <taxon>Bernardetiaceae</taxon>
        <taxon>Bernardetia</taxon>
    </lineage>
</organism>
<evidence type="ECO:0000313" key="6">
    <source>
        <dbReference type="Proteomes" id="UP000006054"/>
    </source>
</evidence>
<dbReference type="SUPFAM" id="SSF53167">
    <property type="entry name" value="Purine and uridine phosphorylases"/>
    <property type="match status" value="1"/>
</dbReference>
<dbReference type="GO" id="GO:0005829">
    <property type="term" value="C:cytosol"/>
    <property type="evidence" value="ECO:0007669"/>
    <property type="project" value="TreeGrafter"/>
</dbReference>
<dbReference type="CDD" id="cd00436">
    <property type="entry name" value="UP_TbUP-like"/>
    <property type="match status" value="1"/>
</dbReference>
<dbReference type="eggNOG" id="COG2820">
    <property type="taxonomic scope" value="Bacteria"/>
</dbReference>
<evidence type="ECO:0000256" key="3">
    <source>
        <dbReference type="ARBA" id="ARBA00048447"/>
    </source>
</evidence>
<keyword evidence="6" id="KW-1185">Reference proteome</keyword>
<dbReference type="Gene3D" id="3.40.50.1580">
    <property type="entry name" value="Nucleoside phosphorylase domain"/>
    <property type="match status" value="1"/>
</dbReference>
<dbReference type="AlphaFoldDB" id="I4ANQ2"/>
<evidence type="ECO:0000256" key="2">
    <source>
        <dbReference type="ARBA" id="ARBA00021980"/>
    </source>
</evidence>
<comment type="catalytic activity">
    <reaction evidence="3">
        <text>uridine + phosphate = alpha-D-ribose 1-phosphate + uracil</text>
        <dbReference type="Rhea" id="RHEA:24388"/>
        <dbReference type="ChEBI" id="CHEBI:16704"/>
        <dbReference type="ChEBI" id="CHEBI:17568"/>
        <dbReference type="ChEBI" id="CHEBI:43474"/>
        <dbReference type="ChEBI" id="CHEBI:57720"/>
        <dbReference type="EC" id="2.4.2.3"/>
    </reaction>
</comment>
<dbReference type="KEGG" id="fli:Fleli_3257"/>
<protein>
    <recommendedName>
        <fullName evidence="2">Uridine phosphorylase</fullName>
        <ecNumber evidence="1">2.4.2.3</ecNumber>
    </recommendedName>
</protein>
<name>I4ANQ2_BERLS</name>
<dbReference type="PATRIC" id="fig|880071.3.peg.3259"/>
<sequence length="292" mass="33139">MIPSSELVINPDNSIYHLNLQPHQLADTIITVGDPERVPSISQFFDSIEVKIHKREFITHTGMYKGKRISVISTGMGTDNVEVLMTELDALVNVDFKTRKIKEKLTSLTIIRVGTSGSLQEDIKVGSLLASQNAVGMDTLMQFYRLEQSQKEQEISQQIKENTQVDFNPYIVSADENLVNHFTKNDASDSLKMIKGNTLTCPGFYAPQGREVRLKPKIDNYLDKIRNKIDDFQLTNMEMETAGYYAMGRLLGHKMISLNAILANRITHQFSENPQEEVNRLIHYTLEKISSL</sequence>
<reference evidence="6" key="1">
    <citation type="submission" date="2012-06" db="EMBL/GenBank/DDBJ databases">
        <title>The complete genome of Flexibacter litoralis DSM 6794.</title>
        <authorList>
            <person name="Lucas S."/>
            <person name="Copeland A."/>
            <person name="Lapidus A."/>
            <person name="Glavina del Rio T."/>
            <person name="Dalin E."/>
            <person name="Tice H."/>
            <person name="Bruce D."/>
            <person name="Goodwin L."/>
            <person name="Pitluck S."/>
            <person name="Peters L."/>
            <person name="Ovchinnikova G."/>
            <person name="Lu M."/>
            <person name="Kyrpides N."/>
            <person name="Mavromatis K."/>
            <person name="Ivanova N."/>
            <person name="Brettin T."/>
            <person name="Detter J.C."/>
            <person name="Han C."/>
            <person name="Larimer F."/>
            <person name="Land M."/>
            <person name="Hauser L."/>
            <person name="Markowitz V."/>
            <person name="Cheng J.-F."/>
            <person name="Hugenholtz P."/>
            <person name="Woyke T."/>
            <person name="Wu D."/>
            <person name="Spring S."/>
            <person name="Lang E."/>
            <person name="Kopitz M."/>
            <person name="Brambilla E."/>
            <person name="Klenk H.-P."/>
            <person name="Eisen J.A."/>
        </authorList>
    </citation>
    <scope>NUCLEOTIDE SEQUENCE [LARGE SCALE GENOMIC DNA]</scope>
    <source>
        <strain evidence="6">ATCC 23117 / DSM 6794 / NBRC 15988 / NCIMB 1366 / Sio-4</strain>
    </source>
</reference>
<evidence type="ECO:0000259" key="4">
    <source>
        <dbReference type="Pfam" id="PF01048"/>
    </source>
</evidence>
<dbReference type="InterPro" id="IPR035994">
    <property type="entry name" value="Nucleoside_phosphorylase_sf"/>
</dbReference>
<dbReference type="OrthoDB" id="9772602at2"/>
<dbReference type="EC" id="2.4.2.3" evidence="1"/>
<dbReference type="InterPro" id="IPR000845">
    <property type="entry name" value="Nucleoside_phosphorylase_d"/>
</dbReference>
<dbReference type="HOGENOM" id="CLU_075954_0_0_10"/>
<dbReference type="GO" id="GO:0009116">
    <property type="term" value="P:nucleoside metabolic process"/>
    <property type="evidence" value="ECO:0007669"/>
    <property type="project" value="InterPro"/>
</dbReference>
<dbReference type="PANTHER" id="PTHR43691">
    <property type="entry name" value="URIDINE PHOSPHORYLASE"/>
    <property type="match status" value="1"/>
</dbReference>
<dbReference type="STRING" id="880071.Fleli_3257"/>
<accession>I4ANQ2</accession>
<dbReference type="Pfam" id="PF01048">
    <property type="entry name" value="PNP_UDP_1"/>
    <property type="match status" value="1"/>
</dbReference>
<dbReference type="PANTHER" id="PTHR43691:SF11">
    <property type="entry name" value="FI09636P-RELATED"/>
    <property type="match status" value="1"/>
</dbReference>
<evidence type="ECO:0000313" key="5">
    <source>
        <dbReference type="EMBL" id="AFM05587.1"/>
    </source>
</evidence>
<gene>
    <name evidence="5" type="ordered locus">Fleli_3257</name>
</gene>